<name>A0A5M6CAT4_9BACT</name>
<dbReference type="PANTHER" id="PTHR39200">
    <property type="entry name" value="HYPOTHETICAL EXPORTED PROTEIN"/>
    <property type="match status" value="1"/>
</dbReference>
<keyword evidence="1" id="KW-0732">Signal</keyword>
<keyword evidence="4" id="KW-1185">Reference proteome</keyword>
<dbReference type="RefSeq" id="WP_150033603.1">
    <property type="nucleotide sequence ID" value="NZ_VWSH01000004.1"/>
</dbReference>
<evidence type="ECO:0000313" key="3">
    <source>
        <dbReference type="EMBL" id="KAA5532101.1"/>
    </source>
</evidence>
<evidence type="ECO:0000256" key="1">
    <source>
        <dbReference type="SAM" id="SignalP"/>
    </source>
</evidence>
<dbReference type="Pfam" id="PF10988">
    <property type="entry name" value="DUF2807"/>
    <property type="match status" value="1"/>
</dbReference>
<dbReference type="InterPro" id="IPR021255">
    <property type="entry name" value="DUF2807"/>
</dbReference>
<gene>
    <name evidence="3" type="ORF">F0919_14965</name>
</gene>
<feature type="domain" description="Putative auto-transporter adhesin head GIN" evidence="2">
    <location>
        <begin position="39"/>
        <end position="220"/>
    </location>
</feature>
<feature type="signal peptide" evidence="1">
    <location>
        <begin position="1"/>
        <end position="19"/>
    </location>
</feature>
<dbReference type="PANTHER" id="PTHR39200:SF1">
    <property type="entry name" value="AUTO-TRANSPORTER ADHESIN HEAD GIN DOMAIN-CONTAINING PROTEIN-RELATED"/>
    <property type="match status" value="1"/>
</dbReference>
<evidence type="ECO:0000313" key="4">
    <source>
        <dbReference type="Proteomes" id="UP000323632"/>
    </source>
</evidence>
<reference evidence="3 4" key="1">
    <citation type="submission" date="2019-09" db="EMBL/GenBank/DDBJ databases">
        <title>Genome sequence and assembly of Taibaiella sp.</title>
        <authorList>
            <person name="Chhetri G."/>
        </authorList>
    </citation>
    <scope>NUCLEOTIDE SEQUENCE [LARGE SCALE GENOMIC DNA]</scope>
    <source>
        <strain evidence="3 4">KVB11</strain>
    </source>
</reference>
<evidence type="ECO:0000259" key="2">
    <source>
        <dbReference type="Pfam" id="PF10988"/>
    </source>
</evidence>
<sequence length="236" mass="24731">MKKLSIIAAIALIFGSSCMISGTKGSGHVITKEYNETGFKNIDISSSMKVYLTQGDNYAVKIDAEDNILDLIEVKKEGDKLILKFKNNVSVNPTKDIVIHITAPDFHELSASGAGGYVSTGIIKTNELALDLSGATKVKLDVEVNNISIDASGASKIILGGIANSFSVDGSGSTKVDAYELKTQQTHIDISGSGNANVYAEKELNVEISGAGNVSYKGSPNISQDISGAGKITAVK</sequence>
<organism evidence="3 4">
    <name type="scientific">Taibaiella lutea</name>
    <dbReference type="NCBI Taxonomy" id="2608001"/>
    <lineage>
        <taxon>Bacteria</taxon>
        <taxon>Pseudomonadati</taxon>
        <taxon>Bacteroidota</taxon>
        <taxon>Chitinophagia</taxon>
        <taxon>Chitinophagales</taxon>
        <taxon>Chitinophagaceae</taxon>
        <taxon>Taibaiella</taxon>
    </lineage>
</organism>
<accession>A0A5M6CAT4</accession>
<dbReference type="Proteomes" id="UP000323632">
    <property type="component" value="Unassembled WGS sequence"/>
</dbReference>
<protein>
    <submittedName>
        <fullName evidence="3">DUF2807 domain-containing protein</fullName>
    </submittedName>
</protein>
<dbReference type="AlphaFoldDB" id="A0A5M6CAT4"/>
<dbReference type="PROSITE" id="PS51257">
    <property type="entry name" value="PROKAR_LIPOPROTEIN"/>
    <property type="match status" value="1"/>
</dbReference>
<dbReference type="EMBL" id="VWSH01000004">
    <property type="protein sequence ID" value="KAA5532101.1"/>
    <property type="molecule type" value="Genomic_DNA"/>
</dbReference>
<dbReference type="Gene3D" id="2.160.20.120">
    <property type="match status" value="1"/>
</dbReference>
<feature type="chain" id="PRO_5024314560" evidence="1">
    <location>
        <begin position="20"/>
        <end position="236"/>
    </location>
</feature>
<comment type="caution">
    <text evidence="3">The sequence shown here is derived from an EMBL/GenBank/DDBJ whole genome shotgun (WGS) entry which is preliminary data.</text>
</comment>
<proteinExistence type="predicted"/>